<dbReference type="Proteomes" id="UP000647133">
    <property type="component" value="Unassembled WGS sequence"/>
</dbReference>
<proteinExistence type="predicted"/>
<dbReference type="InterPro" id="IPR026444">
    <property type="entry name" value="Secre_tail"/>
</dbReference>
<name>A0ABR9ARQ1_9BACT</name>
<dbReference type="EMBL" id="JACYTQ010000010">
    <property type="protein sequence ID" value="MBD8491046.1"/>
    <property type="molecule type" value="Genomic_DNA"/>
</dbReference>
<dbReference type="NCBIfam" id="TIGR04183">
    <property type="entry name" value="Por_Secre_tail"/>
    <property type="match status" value="1"/>
</dbReference>
<evidence type="ECO:0000313" key="2">
    <source>
        <dbReference type="Proteomes" id="UP000647133"/>
    </source>
</evidence>
<sequence>MVIWILSCNSYAQSVGAYRSIASGDFDQIGIWEVYDGALWNAASTKPDKNHDVYIEFGHKVTLQQNESVHSLFLNAQTSTGEKLDINDFQLEVYGSLNAFSGSAPGTAVGTWNTIDWIGSSEVSELIFKGNSRVIIPSGAWSGFTTRSRYAVIFDPNPGAELTIQEPIKANRFVIKSGTVIQEGIPGMDCATFSFNNDPAVTGAYGELIIESGGTLETDCGEEIIMRSVAGLVPALLLDLEEGASLVLNANDPEIDAVSINFAGTVIYNSNSGTQHFVTSNIASSANPESYQHIVFDGNASKELPNNLEVAGNITRSGGGAIVDNNTDLSFTGTTDQSVSGFALDVTNLDLNKSMGVLEVDQDINVKSTLMMTSGELDFNGNNLSINTTGLGGLVYLDGSWSNLNLLEYNNLPCILTTSNATFPFVDKYEGGVRALELTGMHTALTSGLNITYQQLPGVDHSANFLDSDGTLILYQLNSYFSFSGLAADNSDLILRISADDLIVDNVDDLRVVADHQAAEGDHMSGETSGGQLWARREVSLSELNGNDFTIGSYIVATILPITWVNYTVKANGKNNLVEWAVSSGEELSKYHIYRSEDNVDNFRKLESISVNDFVGGKGVYQFFDQLLNEAEHYYYQIGAVDKWGEETFSPVFGLQRSDLLKGEFHVFPNPYLAGNINFDLPIYEPNRVMTLIIKDAQGIEIAEYSGKIDQITNSFAEKLKSLRKGFYIISCVVENEVFTEKWIKQ</sequence>
<evidence type="ECO:0000313" key="1">
    <source>
        <dbReference type="EMBL" id="MBD8491046.1"/>
    </source>
</evidence>
<reference evidence="1 2" key="1">
    <citation type="submission" date="2020-09" db="EMBL/GenBank/DDBJ databases">
        <title>Echinicola sp. CAU 1574 isolated from sand of Sido Beach.</title>
        <authorList>
            <person name="Kim W."/>
        </authorList>
    </citation>
    <scope>NUCLEOTIDE SEQUENCE [LARGE SCALE GENOMIC DNA]</scope>
    <source>
        <strain evidence="1 2">CAU 1574</strain>
    </source>
</reference>
<comment type="caution">
    <text evidence="1">The sequence shown here is derived from an EMBL/GenBank/DDBJ whole genome shotgun (WGS) entry which is preliminary data.</text>
</comment>
<protein>
    <submittedName>
        <fullName evidence="1">T9SS type A sorting domain-containing protein</fullName>
    </submittedName>
</protein>
<accession>A0ABR9ARQ1</accession>
<dbReference type="Gene3D" id="2.60.40.10">
    <property type="entry name" value="Immunoglobulins"/>
    <property type="match status" value="1"/>
</dbReference>
<dbReference type="InterPro" id="IPR013783">
    <property type="entry name" value="Ig-like_fold"/>
</dbReference>
<organism evidence="1 2">
    <name type="scientific">Echinicola arenosa</name>
    <dbReference type="NCBI Taxonomy" id="2774144"/>
    <lineage>
        <taxon>Bacteria</taxon>
        <taxon>Pseudomonadati</taxon>
        <taxon>Bacteroidota</taxon>
        <taxon>Cytophagia</taxon>
        <taxon>Cytophagales</taxon>
        <taxon>Cyclobacteriaceae</taxon>
        <taxon>Echinicola</taxon>
    </lineage>
</organism>
<gene>
    <name evidence="1" type="ORF">IFO69_19995</name>
</gene>
<dbReference type="RefSeq" id="WP_192011924.1">
    <property type="nucleotide sequence ID" value="NZ_JACYTQ010000010.1"/>
</dbReference>
<keyword evidence="2" id="KW-1185">Reference proteome</keyword>